<keyword evidence="4" id="KW-1185">Reference proteome</keyword>
<dbReference type="Gene3D" id="3.30.300.130">
    <property type="entry name" value="Fe-S cluster assembly (FSCA)"/>
    <property type="match status" value="1"/>
</dbReference>
<accession>A0A543IAX4</accession>
<dbReference type="Pfam" id="PF01106">
    <property type="entry name" value="NifU"/>
    <property type="match status" value="1"/>
</dbReference>
<name>A0A543IAX4_9ACTN</name>
<evidence type="ECO:0000256" key="1">
    <source>
        <dbReference type="ARBA" id="ARBA00049958"/>
    </source>
</evidence>
<reference evidence="3 4" key="1">
    <citation type="submission" date="2019-06" db="EMBL/GenBank/DDBJ databases">
        <title>Sequencing the genomes of 1000 actinobacteria strains.</title>
        <authorList>
            <person name="Klenk H.-P."/>
        </authorList>
    </citation>
    <scope>NUCLEOTIDE SEQUENCE [LARGE SCALE GENOMIC DNA]</scope>
    <source>
        <strain evidence="3 4">DSM 45043</strain>
    </source>
</reference>
<evidence type="ECO:0000313" key="3">
    <source>
        <dbReference type="EMBL" id="TQM67745.1"/>
    </source>
</evidence>
<dbReference type="InterPro" id="IPR001075">
    <property type="entry name" value="NIF_FeS_clus_asmbl_NifU_C"/>
</dbReference>
<dbReference type="AlphaFoldDB" id="A0A543IAX4"/>
<comment type="caution">
    <text evidence="3">The sequence shown here is derived from an EMBL/GenBank/DDBJ whole genome shotgun (WGS) entry which is preliminary data.</text>
</comment>
<gene>
    <name evidence="3" type="ORF">FHX41_1365</name>
</gene>
<dbReference type="InterPro" id="IPR034904">
    <property type="entry name" value="FSCA_dom_sf"/>
</dbReference>
<dbReference type="PROSITE" id="PS01088">
    <property type="entry name" value="CAP_1"/>
    <property type="match status" value="1"/>
</dbReference>
<evidence type="ECO:0000313" key="4">
    <source>
        <dbReference type="Proteomes" id="UP000316706"/>
    </source>
</evidence>
<protein>
    <submittedName>
        <fullName evidence="3">Fe-S cluster biogenesis protein NfuA</fullName>
    </submittedName>
</protein>
<dbReference type="GO" id="GO:0005506">
    <property type="term" value="F:iron ion binding"/>
    <property type="evidence" value="ECO:0007669"/>
    <property type="project" value="InterPro"/>
</dbReference>
<organism evidence="3 4">
    <name type="scientific">Actinomadura hallensis</name>
    <dbReference type="NCBI Taxonomy" id="337895"/>
    <lineage>
        <taxon>Bacteria</taxon>
        <taxon>Bacillati</taxon>
        <taxon>Actinomycetota</taxon>
        <taxon>Actinomycetes</taxon>
        <taxon>Streptosporangiales</taxon>
        <taxon>Thermomonosporaceae</taxon>
        <taxon>Actinomadura</taxon>
    </lineage>
</organism>
<dbReference type="Proteomes" id="UP000316706">
    <property type="component" value="Unassembled WGS sequence"/>
</dbReference>
<evidence type="ECO:0000259" key="2">
    <source>
        <dbReference type="Pfam" id="PF01106"/>
    </source>
</evidence>
<proteinExistence type="predicted"/>
<comment type="function">
    <text evidence="1">May be involved in the formation or repair of [Fe-S] clusters present in iron-sulfur proteins.</text>
</comment>
<feature type="domain" description="NIF system FeS cluster assembly NifU C-terminal" evidence="2">
    <location>
        <begin position="97"/>
        <end position="160"/>
    </location>
</feature>
<dbReference type="EMBL" id="VFPO01000001">
    <property type="protein sequence ID" value="TQM67745.1"/>
    <property type="molecule type" value="Genomic_DNA"/>
</dbReference>
<dbReference type="GO" id="GO:0016226">
    <property type="term" value="P:iron-sulfur cluster assembly"/>
    <property type="evidence" value="ECO:0007669"/>
    <property type="project" value="InterPro"/>
</dbReference>
<dbReference type="SUPFAM" id="SSF117916">
    <property type="entry name" value="Fe-S cluster assembly (FSCA) domain-like"/>
    <property type="match status" value="1"/>
</dbReference>
<sequence length="188" mass="19231">MSEARGGDGRPRAGEGAVAGLLSRLDETLERLERTPGATAGTALEAVTMLTEVYGEALSRMMAHVPGDAAPALVEDDLVGHLLVLHGLHPEPVERRVARTLERLRPELKRRGLDAELVGVEGGAARVALAGKAGGCGAGAAEEAVREAVLTAAPELSAVEVTPPKAPPAFVPLDALARRPAPAPDGAA</sequence>
<dbReference type="GO" id="GO:0051536">
    <property type="term" value="F:iron-sulfur cluster binding"/>
    <property type="evidence" value="ECO:0007669"/>
    <property type="project" value="InterPro"/>
</dbReference>
<dbReference type="OrthoDB" id="4320373at2"/>
<dbReference type="InterPro" id="IPR018106">
    <property type="entry name" value="CAP_CS_N"/>
</dbReference>
<dbReference type="RefSeq" id="WP_141966759.1">
    <property type="nucleotide sequence ID" value="NZ_VFPO01000001.1"/>
</dbReference>